<dbReference type="SUPFAM" id="SSF64268">
    <property type="entry name" value="PX domain"/>
    <property type="match status" value="1"/>
</dbReference>
<reference evidence="3" key="1">
    <citation type="submission" date="2022-12" db="EMBL/GenBank/DDBJ databases">
        <authorList>
            <person name="Webb A."/>
        </authorList>
    </citation>
    <scope>NUCLEOTIDE SEQUENCE</scope>
    <source>
        <strain evidence="3">Pd1</strain>
    </source>
</reference>
<dbReference type="PROSITE" id="PS50195">
    <property type="entry name" value="PX"/>
    <property type="match status" value="1"/>
</dbReference>
<proteinExistence type="predicted"/>
<evidence type="ECO:0000313" key="4">
    <source>
        <dbReference type="Proteomes" id="UP001162029"/>
    </source>
</evidence>
<evidence type="ECO:0000259" key="2">
    <source>
        <dbReference type="PROSITE" id="PS50195"/>
    </source>
</evidence>
<dbReference type="Gene3D" id="3.30.1520.10">
    <property type="entry name" value="Phox-like domain"/>
    <property type="match status" value="1"/>
</dbReference>
<organism evidence="3 4">
    <name type="scientific">Peronospora destructor</name>
    <dbReference type="NCBI Taxonomy" id="86335"/>
    <lineage>
        <taxon>Eukaryota</taxon>
        <taxon>Sar</taxon>
        <taxon>Stramenopiles</taxon>
        <taxon>Oomycota</taxon>
        <taxon>Peronosporomycetes</taxon>
        <taxon>Peronosporales</taxon>
        <taxon>Peronosporaceae</taxon>
        <taxon>Peronospora</taxon>
    </lineage>
</organism>
<dbReference type="InterPro" id="IPR036871">
    <property type="entry name" value="PX_dom_sf"/>
</dbReference>
<feature type="compositionally biased region" description="Basic residues" evidence="1">
    <location>
        <begin position="398"/>
        <end position="408"/>
    </location>
</feature>
<keyword evidence="4" id="KW-1185">Reference proteome</keyword>
<evidence type="ECO:0000313" key="3">
    <source>
        <dbReference type="EMBL" id="CAI5733881.1"/>
    </source>
</evidence>
<accession>A0AAV0UF60</accession>
<dbReference type="CDD" id="cd06093">
    <property type="entry name" value="PX_domain"/>
    <property type="match status" value="1"/>
</dbReference>
<sequence length="721" mass="83089">MSRLVVSIGHVEFTGDSQVFYVVKVQQDADEWEVHRTYSDFRKLRDDVQHVMKDTRAYIRDDTCSRNFIRELQDTKFPVKRLFGSKKDYVVKQRAEELHRFLIKLLFLTHTYCKAQKTRYDQYKQGLPDPQQTTVAALQNRTQASVMVFSLLRDFLKPVGMKTGISSSLSGDLLGFSDLEHNSKATGEKNGNMLNRLIRESKILVRSSSNTNELKNLRCREREKMQQHQHRDIEMEELRKDQHKYEHEQQQSPKALSMEHKNEAPSPVNDKFDSMHRKECGVRRNTSKTMMETSEQLWAEASSLRERYMHKHESVVNKHRKQRNYSTPDGNAADWKHRSARAATSVSTFNAVGSSPRDDLSLEKDKMSAFSSVPSSASSAASADEVKLLDLSSLSQCKSKKNTRRGNNKTHSSENSWSKEKTLVARSTEKKSLSRTKRKGIPAKNMPMSDSERMSRVSSALNAQAISIDAQRELERYLSEYSAIMILRYVDRFVNKAVMKAPGCYHVNAQDWLVIDGKRFFEELELTFTDLPNNFGELFHIGAPGDHDEWGLPLALNKYVQLKWESFQTMTSNNISHDHGYSNAADLTSDSDDSDTDYDYEEVGGGGYMTAKQTFSNDEESMLQEMIANGTAGREQMLRLRRHMNEQGWNRRENRGCRSQRLIEEVSDMDKEDTIAQQREKRSSKRCDPTRVSCDVEKYQQEQNSRRKDRLSRVQSIGGFV</sequence>
<dbReference type="EMBL" id="CANTFM010001025">
    <property type="protein sequence ID" value="CAI5733881.1"/>
    <property type="molecule type" value="Genomic_DNA"/>
</dbReference>
<protein>
    <recommendedName>
        <fullName evidence="2">PX domain-containing protein</fullName>
    </recommendedName>
</protein>
<dbReference type="GO" id="GO:0035091">
    <property type="term" value="F:phosphatidylinositol binding"/>
    <property type="evidence" value="ECO:0007669"/>
    <property type="project" value="InterPro"/>
</dbReference>
<feature type="region of interest" description="Disordered" evidence="1">
    <location>
        <begin position="313"/>
        <end position="339"/>
    </location>
</feature>
<name>A0AAV0UF60_9STRA</name>
<dbReference type="InterPro" id="IPR001683">
    <property type="entry name" value="PX_dom"/>
</dbReference>
<comment type="caution">
    <text evidence="3">The sequence shown here is derived from an EMBL/GenBank/DDBJ whole genome shotgun (WGS) entry which is preliminary data.</text>
</comment>
<feature type="region of interest" description="Disordered" evidence="1">
    <location>
        <begin position="242"/>
        <end position="278"/>
    </location>
</feature>
<gene>
    <name evidence="3" type="ORF">PDE001_LOCUS5539</name>
</gene>
<feature type="compositionally biased region" description="Basic and acidic residues" evidence="1">
    <location>
        <begin position="417"/>
        <end position="432"/>
    </location>
</feature>
<dbReference type="AlphaFoldDB" id="A0AAV0UF60"/>
<evidence type="ECO:0000256" key="1">
    <source>
        <dbReference type="SAM" id="MobiDB-lite"/>
    </source>
</evidence>
<feature type="region of interest" description="Disordered" evidence="1">
    <location>
        <begin position="397"/>
        <end position="451"/>
    </location>
</feature>
<dbReference type="Pfam" id="PF00787">
    <property type="entry name" value="PX"/>
    <property type="match status" value="1"/>
</dbReference>
<feature type="region of interest" description="Disordered" evidence="1">
    <location>
        <begin position="698"/>
        <end position="721"/>
    </location>
</feature>
<feature type="domain" description="PX" evidence="2">
    <location>
        <begin position="1"/>
        <end position="134"/>
    </location>
</feature>
<dbReference type="Proteomes" id="UP001162029">
    <property type="component" value="Unassembled WGS sequence"/>
</dbReference>